<evidence type="ECO:0000313" key="3">
    <source>
        <dbReference type="Proteomes" id="UP001501433"/>
    </source>
</evidence>
<dbReference type="RefSeq" id="WP_345277598.1">
    <property type="nucleotide sequence ID" value="NZ_BAABJW010000004.1"/>
</dbReference>
<organism evidence="2 3">
    <name type="scientific">Litoribaculum gwangyangense</name>
    <dbReference type="NCBI Taxonomy" id="1130722"/>
    <lineage>
        <taxon>Bacteria</taxon>
        <taxon>Pseudomonadati</taxon>
        <taxon>Bacteroidota</taxon>
        <taxon>Flavobacteriia</taxon>
        <taxon>Flavobacteriales</taxon>
        <taxon>Flavobacteriaceae</taxon>
        <taxon>Litoribaculum</taxon>
    </lineage>
</organism>
<feature type="transmembrane region" description="Helical" evidence="1">
    <location>
        <begin position="21"/>
        <end position="40"/>
    </location>
</feature>
<evidence type="ECO:0000313" key="2">
    <source>
        <dbReference type="EMBL" id="GAA4816686.1"/>
    </source>
</evidence>
<keyword evidence="1" id="KW-1133">Transmembrane helix</keyword>
<accession>A0ABP9CQR3</accession>
<keyword evidence="1" id="KW-0812">Transmembrane</keyword>
<dbReference type="Proteomes" id="UP001501433">
    <property type="component" value="Unassembled WGS sequence"/>
</dbReference>
<dbReference type="EMBL" id="BAABJW010000004">
    <property type="protein sequence ID" value="GAA4816686.1"/>
    <property type="molecule type" value="Genomic_DNA"/>
</dbReference>
<dbReference type="InterPro" id="IPR045749">
    <property type="entry name" value="DUF6090"/>
</dbReference>
<name>A0ABP9CQR3_9FLAO</name>
<proteinExistence type="predicted"/>
<reference evidence="3" key="1">
    <citation type="journal article" date="2019" name="Int. J. Syst. Evol. Microbiol.">
        <title>The Global Catalogue of Microorganisms (GCM) 10K type strain sequencing project: providing services to taxonomists for standard genome sequencing and annotation.</title>
        <authorList>
            <consortium name="The Broad Institute Genomics Platform"/>
            <consortium name="The Broad Institute Genome Sequencing Center for Infectious Disease"/>
            <person name="Wu L."/>
            <person name="Ma J."/>
        </authorList>
    </citation>
    <scope>NUCLEOTIDE SEQUENCE [LARGE SCALE GENOMIC DNA]</scope>
    <source>
        <strain evidence="3">JCM 18325</strain>
    </source>
</reference>
<sequence>MIKLFRKIRQKLLVKNSFKKYFLYAIGEIILVVIGILIALQVNNWNSNRLEQKNMNSILEAIKLDLQTDIKETTRLNKFNQTYLNFRRQILMLKNFDTLPLDTLTLIMRKRTSQYTLNLAAFNKLTNQGFTKLSKNDTLNKKLYHYYSVIKEKSEEMNNWERNSTSQEYENLLSLGNIEIDAKHYNITEMENIPTFQDSISLRDNIIKVITSIDGRNLLKSEVFRKIRLIYFFDNRNQFATDLISEIDKELSN</sequence>
<dbReference type="Pfam" id="PF19578">
    <property type="entry name" value="DUF6090"/>
    <property type="match status" value="1"/>
</dbReference>
<keyword evidence="1" id="KW-0472">Membrane</keyword>
<evidence type="ECO:0000256" key="1">
    <source>
        <dbReference type="SAM" id="Phobius"/>
    </source>
</evidence>
<comment type="caution">
    <text evidence="2">The sequence shown here is derived from an EMBL/GenBank/DDBJ whole genome shotgun (WGS) entry which is preliminary data.</text>
</comment>
<gene>
    <name evidence="2" type="ORF">GCM10023330_26470</name>
</gene>
<keyword evidence="3" id="KW-1185">Reference proteome</keyword>
<protein>
    <submittedName>
        <fullName evidence="2">Uncharacterized protein</fullName>
    </submittedName>
</protein>